<protein>
    <submittedName>
        <fullName evidence="2">Uncharacterized protein</fullName>
    </submittedName>
</protein>
<name>A0A2I1HNC1_9GLOM</name>
<dbReference type="VEuPathDB" id="FungiDB:RhiirA1_475945"/>
<proteinExistence type="predicted"/>
<sequence>MASQPHFNEHYKSLLDQLPQSLRKEAWLRLTNRKNNPLSEEQARGIRPDIEELLTSNVNRYYKSKNRQKIKFEANTTSDGSSTLSRLDGFEKQLEERELRVQQRENNIKNTIEGQVAEERKRLKDEYDALKIRLESEYNKCMVDMKQTTYSFKNQLEDQHNSRSADLEKQYKSRISVLEKANIVKDKEIGRLSASLSRSKNEIKDLKHALSSVKNTIKIMDDIIFAKEQAIITYYDGFRSIKSSYIDNTIEPAIFYEKDAKNLWNGWHDDAKDDLNIRKKYTFRTRV</sequence>
<keyword evidence="1" id="KW-0175">Coiled coil</keyword>
<dbReference type="EMBL" id="LLXI01004149">
    <property type="protein sequence ID" value="PKY60313.1"/>
    <property type="molecule type" value="Genomic_DNA"/>
</dbReference>
<dbReference type="Proteomes" id="UP000234323">
    <property type="component" value="Unassembled WGS sequence"/>
</dbReference>
<evidence type="ECO:0000313" key="3">
    <source>
        <dbReference type="Proteomes" id="UP000234323"/>
    </source>
</evidence>
<evidence type="ECO:0000256" key="1">
    <source>
        <dbReference type="SAM" id="Coils"/>
    </source>
</evidence>
<keyword evidence="3" id="KW-1185">Reference proteome</keyword>
<dbReference type="OrthoDB" id="2357743at2759"/>
<dbReference type="AlphaFoldDB" id="A0A2I1HNC1"/>
<dbReference type="VEuPathDB" id="FungiDB:RhiirFUN_003616"/>
<dbReference type="VEuPathDB" id="FungiDB:FUN_019688"/>
<organism evidence="2 3">
    <name type="scientific">Rhizophagus irregularis</name>
    <dbReference type="NCBI Taxonomy" id="588596"/>
    <lineage>
        <taxon>Eukaryota</taxon>
        <taxon>Fungi</taxon>
        <taxon>Fungi incertae sedis</taxon>
        <taxon>Mucoromycota</taxon>
        <taxon>Glomeromycotina</taxon>
        <taxon>Glomeromycetes</taxon>
        <taxon>Glomerales</taxon>
        <taxon>Glomeraceae</taxon>
        <taxon>Rhizophagus</taxon>
    </lineage>
</organism>
<feature type="coiled-coil region" evidence="1">
    <location>
        <begin position="87"/>
        <end position="140"/>
    </location>
</feature>
<reference evidence="2 3" key="1">
    <citation type="submission" date="2015-10" db="EMBL/GenBank/DDBJ databases">
        <title>Genome analyses suggest a sexual origin of heterokaryosis in a supposedly ancient asexual fungus.</title>
        <authorList>
            <person name="Ropars J."/>
            <person name="Sedzielewska K."/>
            <person name="Noel J."/>
            <person name="Charron P."/>
            <person name="Farinelli L."/>
            <person name="Marton T."/>
            <person name="Kruger M."/>
            <person name="Pelin A."/>
            <person name="Brachmann A."/>
            <person name="Corradi N."/>
        </authorList>
    </citation>
    <scope>NUCLEOTIDE SEQUENCE [LARGE SCALE GENOMIC DNA]</scope>
    <source>
        <strain evidence="2 3">A4</strain>
    </source>
</reference>
<comment type="caution">
    <text evidence="2">The sequence shown here is derived from an EMBL/GenBank/DDBJ whole genome shotgun (WGS) entry which is preliminary data.</text>
</comment>
<accession>A0A2I1HNC1</accession>
<evidence type="ECO:0000313" key="2">
    <source>
        <dbReference type="EMBL" id="PKY60313.1"/>
    </source>
</evidence>
<gene>
    <name evidence="2" type="ORF">RhiirA4_483883</name>
</gene>